<reference evidence="1 2" key="1">
    <citation type="submission" date="2018-11" db="EMBL/GenBank/DDBJ databases">
        <title>Taxonoimc description of Halomarina strain SPP-AMP-1.</title>
        <authorList>
            <person name="Pal Y."/>
            <person name="Srinivasana K."/>
            <person name="Verma A."/>
            <person name="Kumar P."/>
        </authorList>
    </citation>
    <scope>NUCLEOTIDE SEQUENCE [LARGE SCALE GENOMIC DNA]</scope>
    <source>
        <strain evidence="1 2">SPP-AMP-1</strain>
    </source>
</reference>
<protein>
    <submittedName>
        <fullName evidence="1">Uncharacterized protein</fullName>
    </submittedName>
</protein>
<dbReference type="AlphaFoldDB" id="A0A3P3R686"/>
<dbReference type="Pfam" id="PF23424">
    <property type="entry name" value="DUF7112"/>
    <property type="match status" value="1"/>
</dbReference>
<organism evidence="1 2">
    <name type="scientific">Halocatena pleomorpha</name>
    <dbReference type="NCBI Taxonomy" id="1785090"/>
    <lineage>
        <taxon>Archaea</taxon>
        <taxon>Methanobacteriati</taxon>
        <taxon>Methanobacteriota</taxon>
        <taxon>Stenosarchaea group</taxon>
        <taxon>Halobacteria</taxon>
        <taxon>Halobacteriales</taxon>
        <taxon>Natronomonadaceae</taxon>
        <taxon>Halocatena</taxon>
    </lineage>
</organism>
<dbReference type="Proteomes" id="UP000282322">
    <property type="component" value="Unassembled WGS sequence"/>
</dbReference>
<evidence type="ECO:0000313" key="2">
    <source>
        <dbReference type="Proteomes" id="UP000282322"/>
    </source>
</evidence>
<proteinExistence type="predicted"/>
<dbReference type="EMBL" id="RRCH01000037">
    <property type="protein sequence ID" value="RRJ28419.1"/>
    <property type="molecule type" value="Genomic_DNA"/>
</dbReference>
<dbReference type="RefSeq" id="WP_124956381.1">
    <property type="nucleotide sequence ID" value="NZ_RRCH01000037.1"/>
</dbReference>
<evidence type="ECO:0000313" key="1">
    <source>
        <dbReference type="EMBL" id="RRJ28419.1"/>
    </source>
</evidence>
<keyword evidence="2" id="KW-1185">Reference proteome</keyword>
<gene>
    <name evidence="1" type="ORF">EIK79_15705</name>
</gene>
<sequence>MSDRIPHDHPSIDTVRATIDRAGSMAHPKLVLPAEPSLFPAGIVHITLDGQQYRARIERSFDDTPEIRSVYDNARLVRDGAREQSVNRLREWFDEGDLDYGRSIHVDIIEPGHQYAVRRPGATAVYAVVPQPDQSLSDIADSLEDH</sequence>
<dbReference type="InterPro" id="IPR055536">
    <property type="entry name" value="DUF7112"/>
</dbReference>
<comment type="caution">
    <text evidence="1">The sequence shown here is derived from an EMBL/GenBank/DDBJ whole genome shotgun (WGS) entry which is preliminary data.</text>
</comment>
<accession>A0A3P3R686</accession>
<name>A0A3P3R686_9EURY</name>
<dbReference type="OrthoDB" id="198318at2157"/>